<name>A0ABX8S4W5_9ACTN</name>
<dbReference type="Proteomes" id="UP000887023">
    <property type="component" value="Chromosome"/>
</dbReference>
<reference evidence="1" key="1">
    <citation type="submission" date="2021-07" db="EMBL/GenBank/DDBJ databases">
        <title>Candidatus Kaistella beijingensis sp. nov. isolated from a municipal wastewater treatment plant is involved in sludge foaming.</title>
        <authorList>
            <person name="Song Y."/>
            <person name="Liu S.-J."/>
        </authorList>
    </citation>
    <scope>NUCLEOTIDE SEQUENCE</scope>
    <source>
        <strain evidence="1">DSM 43998</strain>
    </source>
</reference>
<dbReference type="RefSeq" id="WP_066467653.1">
    <property type="nucleotide sequence ID" value="NZ_CBCRUZ010000002.1"/>
</dbReference>
<accession>A0ABX8S4W5</accession>
<evidence type="ECO:0000313" key="1">
    <source>
        <dbReference type="EMBL" id="QXQ12880.1"/>
    </source>
</evidence>
<evidence type="ECO:0000313" key="2">
    <source>
        <dbReference type="Proteomes" id="UP000887023"/>
    </source>
</evidence>
<sequence>MTSEFESRKDMIQELTESGAGHIGNIAQIIAGAVRDVTKEIGDWVTDGIEMREAKQRADADRATPDSD</sequence>
<dbReference type="EMBL" id="CP079105">
    <property type="protein sequence ID" value="QXQ12880.1"/>
    <property type="molecule type" value="Genomic_DNA"/>
</dbReference>
<organism evidence="1 2">
    <name type="scientific">Skermania pinensis</name>
    <dbReference type="NCBI Taxonomy" id="39122"/>
    <lineage>
        <taxon>Bacteria</taxon>
        <taxon>Bacillati</taxon>
        <taxon>Actinomycetota</taxon>
        <taxon>Actinomycetes</taxon>
        <taxon>Mycobacteriales</taxon>
        <taxon>Gordoniaceae</taxon>
        <taxon>Skermania</taxon>
    </lineage>
</organism>
<proteinExistence type="predicted"/>
<gene>
    <name evidence="1" type="ORF">KV203_13250</name>
</gene>
<keyword evidence="2" id="KW-1185">Reference proteome</keyword>
<protein>
    <submittedName>
        <fullName evidence="1">Uncharacterized protein</fullName>
    </submittedName>
</protein>